<organism evidence="1 2">
    <name type="scientific">Cloeon dipterum</name>
    <dbReference type="NCBI Taxonomy" id="197152"/>
    <lineage>
        <taxon>Eukaryota</taxon>
        <taxon>Metazoa</taxon>
        <taxon>Ecdysozoa</taxon>
        <taxon>Arthropoda</taxon>
        <taxon>Hexapoda</taxon>
        <taxon>Insecta</taxon>
        <taxon>Pterygota</taxon>
        <taxon>Palaeoptera</taxon>
        <taxon>Ephemeroptera</taxon>
        <taxon>Pisciforma</taxon>
        <taxon>Baetidae</taxon>
        <taxon>Cloeon</taxon>
    </lineage>
</organism>
<reference evidence="1 2" key="1">
    <citation type="submission" date="2020-04" db="EMBL/GenBank/DDBJ databases">
        <authorList>
            <person name="Alioto T."/>
            <person name="Alioto T."/>
            <person name="Gomez Garrido J."/>
        </authorList>
    </citation>
    <scope>NUCLEOTIDE SEQUENCE [LARGE SCALE GENOMIC DNA]</scope>
</reference>
<keyword evidence="2" id="KW-1185">Reference proteome</keyword>
<accession>A0A8S1DJB1</accession>
<dbReference type="AlphaFoldDB" id="A0A8S1DJB1"/>
<comment type="caution">
    <text evidence="1">The sequence shown here is derived from an EMBL/GenBank/DDBJ whole genome shotgun (WGS) entry which is preliminary data.</text>
</comment>
<dbReference type="SUPFAM" id="SSF52058">
    <property type="entry name" value="L domain-like"/>
    <property type="match status" value="1"/>
</dbReference>
<gene>
    <name evidence="1" type="ORF">CLODIP_2_CD09716</name>
</gene>
<evidence type="ECO:0000313" key="2">
    <source>
        <dbReference type="Proteomes" id="UP000494165"/>
    </source>
</evidence>
<dbReference type="Proteomes" id="UP000494165">
    <property type="component" value="Unassembled WGS sequence"/>
</dbReference>
<proteinExistence type="predicted"/>
<dbReference type="InterPro" id="IPR032675">
    <property type="entry name" value="LRR_dom_sf"/>
</dbReference>
<dbReference type="EMBL" id="CADEPI010000225">
    <property type="protein sequence ID" value="CAB3381109.1"/>
    <property type="molecule type" value="Genomic_DNA"/>
</dbReference>
<protein>
    <submittedName>
        <fullName evidence="1">Uncharacterized protein</fullName>
    </submittedName>
</protein>
<dbReference type="Gene3D" id="3.80.10.10">
    <property type="entry name" value="Ribonuclease Inhibitor"/>
    <property type="match status" value="2"/>
</dbReference>
<evidence type="ECO:0000313" key="1">
    <source>
        <dbReference type="EMBL" id="CAB3381109.1"/>
    </source>
</evidence>
<dbReference type="OrthoDB" id="2882671at2759"/>
<sequence length="490" mass="55721">MLIKRTEKRPLDSPLKARTRVSVVHSPSLARYVFSHPAAAAHATKMVVQSLLDITFQTMFENIDNYDKNLVYTCIGPIRPKMLHTMFQMAARHHLNCDGQGNHIDKLWANLPLLFYSKFFTKLDTEELTRIGCRSGTLSNSRFQEFIRCLGSNTPNLKELIILNSNKSLGEREIESIIQLKKLSFLEILNVDVPLSGLLEISRRCEKLKSIKATEVINDEEASSVAFRDDFVFVYIDVCDKDPGKMWVEIETTMPTWSPILALHTSFTELTLVPKQNREFLLAVQFAKNLKKIDFNSFQLEDIEDMVEFVQLPDIKYATINCGGKSAHALRCFVRRNGESLQELSLREIDIKENMTFSEIFSFCPNLEALQLINCIVSGNDAPVDAMHRLKRFEWTNYVDRRGGDSNAEVAFSSILSAPLLEELCIDLPKIDFSDNATVIARIARRDILQNLKTFGMYITMKSSTEDELEISSSYVESFAELKNAIASAI</sequence>
<name>A0A8S1DJB1_9INSE</name>